<dbReference type="KEGG" id="fln:FLA_4473"/>
<dbReference type="InterPro" id="IPR050950">
    <property type="entry name" value="HTH-type_LysR_regulators"/>
</dbReference>
<feature type="domain" description="HTH lysR-type" evidence="5">
    <location>
        <begin position="1"/>
        <end position="58"/>
    </location>
</feature>
<dbReference type="OrthoDB" id="9803735at2"/>
<dbReference type="InterPro" id="IPR000847">
    <property type="entry name" value="LysR_HTH_N"/>
</dbReference>
<protein>
    <submittedName>
        <fullName evidence="6">LysR family transcriptional regulator, cyn operon transcriptional activator</fullName>
    </submittedName>
</protein>
<dbReference type="PRINTS" id="PR00039">
    <property type="entry name" value="HTHLYSR"/>
</dbReference>
<evidence type="ECO:0000256" key="1">
    <source>
        <dbReference type="ARBA" id="ARBA00009437"/>
    </source>
</evidence>
<dbReference type="CDD" id="cd05466">
    <property type="entry name" value="PBP2_LTTR_substrate"/>
    <property type="match status" value="1"/>
</dbReference>
<dbReference type="Pfam" id="PF03466">
    <property type="entry name" value="LysR_substrate"/>
    <property type="match status" value="1"/>
</dbReference>
<keyword evidence="3" id="KW-0238">DNA-binding</keyword>
<dbReference type="SUPFAM" id="SSF53850">
    <property type="entry name" value="Periplasmic binding protein-like II"/>
    <property type="match status" value="1"/>
</dbReference>
<gene>
    <name evidence="6" type="ORF">SAMN05421788_11415</name>
</gene>
<dbReference type="GO" id="GO:0003677">
    <property type="term" value="F:DNA binding"/>
    <property type="evidence" value="ECO:0007669"/>
    <property type="project" value="UniProtKB-KW"/>
</dbReference>
<proteinExistence type="inferred from homology"/>
<reference evidence="7" key="1">
    <citation type="submission" date="2017-01" db="EMBL/GenBank/DDBJ databases">
        <authorList>
            <person name="Varghese N."/>
            <person name="Submissions S."/>
        </authorList>
    </citation>
    <scope>NUCLEOTIDE SEQUENCE [LARGE SCALE GENOMIC DNA]</scope>
    <source>
        <strain evidence="7">DSM 21054</strain>
    </source>
</reference>
<dbReference type="STRING" id="477680.SAMN05421788_11415"/>
<dbReference type="InterPro" id="IPR036390">
    <property type="entry name" value="WH_DNA-bd_sf"/>
</dbReference>
<keyword evidence="4" id="KW-0804">Transcription</keyword>
<dbReference type="PROSITE" id="PS50931">
    <property type="entry name" value="HTH_LYSR"/>
    <property type="match status" value="1"/>
</dbReference>
<evidence type="ECO:0000256" key="3">
    <source>
        <dbReference type="ARBA" id="ARBA00023125"/>
    </source>
</evidence>
<keyword evidence="7" id="KW-1185">Reference proteome</keyword>
<evidence type="ECO:0000256" key="4">
    <source>
        <dbReference type="ARBA" id="ARBA00023163"/>
    </source>
</evidence>
<dbReference type="GO" id="GO:0005829">
    <property type="term" value="C:cytosol"/>
    <property type="evidence" value="ECO:0007669"/>
    <property type="project" value="TreeGrafter"/>
</dbReference>
<dbReference type="Gene3D" id="3.40.190.290">
    <property type="match status" value="1"/>
</dbReference>
<sequence length="290" mass="32782">MEVRQLTYFVKAAETLHFTDAAAAIYVTQSTLSQQIKQLEEELGMLLFDRIGKHVVLTEAGQVFLEHARRILSEIDKARQAIIDLNTSVSGELKIGTTYAFSSLLLPVLSPFTQKYPHIKILVDYDAPGALEKKLRMSELDFILSFHNHPGDEDLNSQPLFASRIVMVVAKTHSLAALKKVTLKEIGKLNLVLPGKGFISRDFLDELFAKNDIIPKVRIELNDVHSLLSLVRDENWVTVLNEKALMGWEELVPIPITGKELSKQSFILWQKGAYRKKAALLFVEEVFKKL</sequence>
<dbReference type="EMBL" id="FTOR01000014">
    <property type="protein sequence ID" value="SIT33917.1"/>
    <property type="molecule type" value="Genomic_DNA"/>
</dbReference>
<dbReference type="Proteomes" id="UP000186917">
    <property type="component" value="Unassembled WGS sequence"/>
</dbReference>
<dbReference type="SUPFAM" id="SSF46785">
    <property type="entry name" value="Winged helix' DNA-binding domain"/>
    <property type="match status" value="1"/>
</dbReference>
<dbReference type="PANTHER" id="PTHR30419">
    <property type="entry name" value="HTH-TYPE TRANSCRIPTIONAL REGULATOR YBHD"/>
    <property type="match status" value="1"/>
</dbReference>
<evidence type="ECO:0000313" key="7">
    <source>
        <dbReference type="Proteomes" id="UP000186917"/>
    </source>
</evidence>
<dbReference type="InterPro" id="IPR005119">
    <property type="entry name" value="LysR_subst-bd"/>
</dbReference>
<keyword evidence="2" id="KW-0805">Transcription regulation</keyword>
<name>A0A173MLC0_9BACT</name>
<evidence type="ECO:0000259" key="5">
    <source>
        <dbReference type="PROSITE" id="PS50931"/>
    </source>
</evidence>
<evidence type="ECO:0000313" key="6">
    <source>
        <dbReference type="EMBL" id="SIT33917.1"/>
    </source>
</evidence>
<dbReference type="FunFam" id="1.10.10.10:FF:000001">
    <property type="entry name" value="LysR family transcriptional regulator"/>
    <property type="match status" value="1"/>
</dbReference>
<dbReference type="AlphaFoldDB" id="A0A173MLC0"/>
<dbReference type="InterPro" id="IPR036388">
    <property type="entry name" value="WH-like_DNA-bd_sf"/>
</dbReference>
<comment type="similarity">
    <text evidence="1">Belongs to the LysR transcriptional regulatory family.</text>
</comment>
<organism evidence="6 7">
    <name type="scientific">Filimonas lacunae</name>
    <dbReference type="NCBI Taxonomy" id="477680"/>
    <lineage>
        <taxon>Bacteria</taxon>
        <taxon>Pseudomonadati</taxon>
        <taxon>Bacteroidota</taxon>
        <taxon>Chitinophagia</taxon>
        <taxon>Chitinophagales</taxon>
        <taxon>Chitinophagaceae</taxon>
        <taxon>Filimonas</taxon>
    </lineage>
</organism>
<dbReference type="RefSeq" id="WP_076382470.1">
    <property type="nucleotide sequence ID" value="NZ_AP017422.1"/>
</dbReference>
<evidence type="ECO:0000256" key="2">
    <source>
        <dbReference type="ARBA" id="ARBA00023015"/>
    </source>
</evidence>
<dbReference type="GO" id="GO:0003700">
    <property type="term" value="F:DNA-binding transcription factor activity"/>
    <property type="evidence" value="ECO:0007669"/>
    <property type="project" value="InterPro"/>
</dbReference>
<dbReference type="Pfam" id="PF00126">
    <property type="entry name" value="HTH_1"/>
    <property type="match status" value="1"/>
</dbReference>
<accession>A0A173MLC0</accession>
<dbReference type="Gene3D" id="1.10.10.10">
    <property type="entry name" value="Winged helix-like DNA-binding domain superfamily/Winged helix DNA-binding domain"/>
    <property type="match status" value="1"/>
</dbReference>